<reference evidence="1" key="1">
    <citation type="submission" date="2012-09" db="EMBL/GenBank/DDBJ databases">
        <authorList>
            <person name="Martin A.A."/>
        </authorList>
    </citation>
    <scope>NUCLEOTIDE SEQUENCE</scope>
</reference>
<organism evidence="1 2">
    <name type="scientific">Angiostrongylus cantonensis</name>
    <name type="common">Rat lungworm</name>
    <dbReference type="NCBI Taxonomy" id="6313"/>
    <lineage>
        <taxon>Eukaryota</taxon>
        <taxon>Metazoa</taxon>
        <taxon>Ecdysozoa</taxon>
        <taxon>Nematoda</taxon>
        <taxon>Chromadorea</taxon>
        <taxon>Rhabditida</taxon>
        <taxon>Rhabditina</taxon>
        <taxon>Rhabditomorpha</taxon>
        <taxon>Strongyloidea</taxon>
        <taxon>Metastrongylidae</taxon>
        <taxon>Angiostrongylus</taxon>
    </lineage>
</organism>
<evidence type="ECO:0000313" key="1">
    <source>
        <dbReference type="Proteomes" id="UP000035642"/>
    </source>
</evidence>
<protein>
    <submittedName>
        <fullName evidence="2">Endonuclease-reverse transcriptase/Reverse transcriptase (RNA-dependent DNA polymerase)</fullName>
    </submittedName>
</protein>
<keyword evidence="1" id="KW-1185">Reference proteome</keyword>
<reference evidence="2" key="2">
    <citation type="submission" date="2017-02" db="UniProtKB">
        <authorList>
            <consortium name="WormBaseParasite"/>
        </authorList>
    </citation>
    <scope>IDENTIFICATION</scope>
</reference>
<sequence length="208" mass="24852">MNVENSMKEEPDRRRRAAWAAFGPLKEATDQLRNPEVRAHLFDSTDLPALCYGAKTWVDTSTTSRILRTTHTALERRLLRHNWHSQYLAGMRSSDLRNLSHLRDPGEYTSTAKHTWASHIMRKTNDRWTKRTVEWTPRECKRPLGRPPTRLADVFVNKVNQLYPQLQLFYRSRHETRKHYHARTRPPPWTTIVKERNEWRMCWCPHNT</sequence>
<dbReference type="STRING" id="6313.A0A0K0DG36"/>
<dbReference type="WBParaSite" id="ACAC_0000999001-mRNA-1">
    <property type="protein sequence ID" value="ACAC_0000999001-mRNA-1"/>
    <property type="gene ID" value="ACAC_0000999001"/>
</dbReference>
<dbReference type="Proteomes" id="UP000035642">
    <property type="component" value="Unassembled WGS sequence"/>
</dbReference>
<accession>A0A0K0DG36</accession>
<dbReference type="AlphaFoldDB" id="A0A0K0DG36"/>
<name>A0A0K0DG36_ANGCA</name>
<proteinExistence type="predicted"/>
<evidence type="ECO:0000313" key="2">
    <source>
        <dbReference type="WBParaSite" id="ACAC_0000999001-mRNA-1"/>
    </source>
</evidence>